<dbReference type="EMBL" id="SMBX01000002">
    <property type="protein sequence ID" value="TCV01326.1"/>
    <property type="molecule type" value="Genomic_DNA"/>
</dbReference>
<name>A0A4R3V8A0_9BURK</name>
<gene>
    <name evidence="2" type="ORF">EV686_10234</name>
</gene>
<feature type="signal peptide" evidence="1">
    <location>
        <begin position="1"/>
        <end position="18"/>
    </location>
</feature>
<evidence type="ECO:0000256" key="1">
    <source>
        <dbReference type="SAM" id="SignalP"/>
    </source>
</evidence>
<accession>A0A4R3V8A0</accession>
<evidence type="ECO:0000313" key="2">
    <source>
        <dbReference type="EMBL" id="TCV01326.1"/>
    </source>
</evidence>
<dbReference type="RefSeq" id="WP_132473763.1">
    <property type="nucleotide sequence ID" value="NZ_JBHRVM010000001.1"/>
</dbReference>
<sequence>MRISKFTVLLLTASSLGACVTAYDPYAHYTAEERAKLAADREIRSQQQASRLEQLRQGDTLSPETFAYRLRSGDMSPVEGVMSRGNDVFEGRWKIHEDPYTQAKRYTYDKGSYQSNFHYGVAQANNGLYRGDFLYFQDPPVQGGRAPSSATFVMIGSFTRHDGVQDTGIYVAENSFYATPLYFIKATPAYLERIEQRYQRQVANYREEQLRLAREAQASEKSMFNFGQLLALGLGGLMLASADIPGADRMEIGTALFKDVMSQGQTDALASLTREKSGSYATGAATGANLRSASAVSAVSGRPGAAASTPGQTTSYSFSCPSGQSSTVSISYKTASCLAAKKEMTRIYACNMVNDFSKVQGLCSSGCGTPQCTD</sequence>
<keyword evidence="1" id="KW-0732">Signal</keyword>
<organism evidence="2 3">
    <name type="scientific">Paracandidimonas soli</name>
    <dbReference type="NCBI Taxonomy" id="1917182"/>
    <lineage>
        <taxon>Bacteria</taxon>
        <taxon>Pseudomonadati</taxon>
        <taxon>Pseudomonadota</taxon>
        <taxon>Betaproteobacteria</taxon>
        <taxon>Burkholderiales</taxon>
        <taxon>Alcaligenaceae</taxon>
        <taxon>Paracandidimonas</taxon>
    </lineage>
</organism>
<proteinExistence type="predicted"/>
<dbReference type="OrthoDB" id="6111450at2"/>
<dbReference type="PROSITE" id="PS51257">
    <property type="entry name" value="PROKAR_LIPOPROTEIN"/>
    <property type="match status" value="1"/>
</dbReference>
<dbReference type="Proteomes" id="UP000294692">
    <property type="component" value="Unassembled WGS sequence"/>
</dbReference>
<reference evidence="2 3" key="1">
    <citation type="submission" date="2019-03" db="EMBL/GenBank/DDBJ databases">
        <title>Genomic Encyclopedia of Type Strains, Phase IV (KMG-IV): sequencing the most valuable type-strain genomes for metagenomic binning, comparative biology and taxonomic classification.</title>
        <authorList>
            <person name="Goeker M."/>
        </authorList>
    </citation>
    <scope>NUCLEOTIDE SEQUENCE [LARGE SCALE GENOMIC DNA]</scope>
    <source>
        <strain evidence="2 3">DSM 100048</strain>
    </source>
</reference>
<feature type="chain" id="PRO_5020800848" description="Lipoprotein" evidence="1">
    <location>
        <begin position="19"/>
        <end position="374"/>
    </location>
</feature>
<keyword evidence="3" id="KW-1185">Reference proteome</keyword>
<protein>
    <recommendedName>
        <fullName evidence="4">Lipoprotein</fullName>
    </recommendedName>
</protein>
<comment type="caution">
    <text evidence="2">The sequence shown here is derived from an EMBL/GenBank/DDBJ whole genome shotgun (WGS) entry which is preliminary data.</text>
</comment>
<dbReference type="AlphaFoldDB" id="A0A4R3V8A0"/>
<evidence type="ECO:0008006" key="4">
    <source>
        <dbReference type="Google" id="ProtNLM"/>
    </source>
</evidence>
<evidence type="ECO:0000313" key="3">
    <source>
        <dbReference type="Proteomes" id="UP000294692"/>
    </source>
</evidence>